<evidence type="ECO:0000256" key="1">
    <source>
        <dbReference type="SAM" id="Phobius"/>
    </source>
</evidence>
<keyword evidence="1" id="KW-0472">Membrane</keyword>
<reference evidence="3" key="1">
    <citation type="submission" date="2021-11" db="EMBL/GenBank/DDBJ databases">
        <title>Vibrio ZSDE26 sp. nov. and Vibrio ZSDZ34 sp. nov., isolated from coastal seawater in Qingdao.</title>
        <authorList>
            <person name="Zhang P."/>
        </authorList>
    </citation>
    <scope>NUCLEOTIDE SEQUENCE</scope>
    <source>
        <strain evidence="3">ZSDZ34</strain>
    </source>
</reference>
<dbReference type="InterPro" id="IPR000160">
    <property type="entry name" value="GGDEF_dom"/>
</dbReference>
<dbReference type="RefSeq" id="WP_244355697.1">
    <property type="nucleotide sequence ID" value="NZ_JAJNNZ010000003.1"/>
</dbReference>
<evidence type="ECO:0000313" key="3">
    <source>
        <dbReference type="EMBL" id="MCJ2376257.1"/>
    </source>
</evidence>
<keyword evidence="3" id="KW-0548">Nucleotidyltransferase</keyword>
<keyword evidence="1" id="KW-0812">Transmembrane</keyword>
<comment type="caution">
    <text evidence="3">The sequence shown here is derived from an EMBL/GenBank/DDBJ whole genome shotgun (WGS) entry which is preliminary data.</text>
</comment>
<keyword evidence="3" id="KW-0808">Transferase</keyword>
<name>A0A9X2AY39_9VIBR</name>
<dbReference type="Pfam" id="PF00990">
    <property type="entry name" value="GGDEF"/>
    <property type="match status" value="1"/>
</dbReference>
<accession>A0A9X2AY39</accession>
<dbReference type="SUPFAM" id="SSF55073">
    <property type="entry name" value="Nucleotide cyclase"/>
    <property type="match status" value="1"/>
</dbReference>
<evidence type="ECO:0000259" key="2">
    <source>
        <dbReference type="Pfam" id="PF00990"/>
    </source>
</evidence>
<dbReference type="InterPro" id="IPR043128">
    <property type="entry name" value="Rev_trsase/Diguanyl_cyclase"/>
</dbReference>
<organism evidence="3 4">
    <name type="scientific">Vibrio gelatinilyticus</name>
    <dbReference type="NCBI Taxonomy" id="2893468"/>
    <lineage>
        <taxon>Bacteria</taxon>
        <taxon>Pseudomonadati</taxon>
        <taxon>Pseudomonadota</taxon>
        <taxon>Gammaproteobacteria</taxon>
        <taxon>Vibrionales</taxon>
        <taxon>Vibrionaceae</taxon>
        <taxon>Vibrio</taxon>
    </lineage>
</organism>
<dbReference type="InterPro" id="IPR029787">
    <property type="entry name" value="Nucleotide_cyclase"/>
</dbReference>
<dbReference type="EMBL" id="JAJNNZ010000003">
    <property type="protein sequence ID" value="MCJ2376257.1"/>
    <property type="molecule type" value="Genomic_DNA"/>
</dbReference>
<dbReference type="GO" id="GO:0052621">
    <property type="term" value="F:diguanylate cyclase activity"/>
    <property type="evidence" value="ECO:0007669"/>
    <property type="project" value="UniProtKB-EC"/>
</dbReference>
<feature type="transmembrane region" description="Helical" evidence="1">
    <location>
        <begin position="12"/>
        <end position="30"/>
    </location>
</feature>
<dbReference type="EC" id="2.7.7.65" evidence="3"/>
<dbReference type="NCBIfam" id="TIGR00254">
    <property type="entry name" value="GGDEF"/>
    <property type="match status" value="1"/>
</dbReference>
<evidence type="ECO:0000313" key="4">
    <source>
        <dbReference type="Proteomes" id="UP001139488"/>
    </source>
</evidence>
<protein>
    <submittedName>
        <fullName evidence="3">Diguanylate cyclase</fullName>
        <ecNumber evidence="3">2.7.7.65</ecNumber>
    </submittedName>
</protein>
<keyword evidence="1" id="KW-1133">Transmembrane helix</keyword>
<keyword evidence="4" id="KW-1185">Reference proteome</keyword>
<proteinExistence type="predicted"/>
<sequence>MNINKTLSFSFYIRITMVISIISLLLFNGFNSYKIASLNSKVNERQNEASWFVYQLIKEYANLTTQLRLEPIEIKKLNLSYDLTWSRYDILLNSKVSKSYFKEKKYNLFFQREFDKFKYLEKSLKLIERGAIKKDLVIKEFMLNYSRLIEFTNSNLRIASPILTQNQVNISHLIVIQNITIISTTILSLALLFLITNDLLTKSRWKIKDTMTNCYNRMSLFDFLTHDEKNNNSEFCIVALKITNLKDINRRFGFNHGDEILIRVANKINSIIEQEQRTKKPMTFRLTEKTFIILKENEDIKHDNSFIRSFDEKAFLSDTELIPEVSLITLSNIPKNKIIESLSLLDIR</sequence>
<dbReference type="AlphaFoldDB" id="A0A9X2AY39"/>
<feature type="domain" description="GGDEF" evidence="2">
    <location>
        <begin position="208"/>
        <end position="298"/>
    </location>
</feature>
<dbReference type="Proteomes" id="UP001139488">
    <property type="component" value="Unassembled WGS sequence"/>
</dbReference>
<dbReference type="Gene3D" id="3.30.70.270">
    <property type="match status" value="1"/>
</dbReference>
<feature type="transmembrane region" description="Helical" evidence="1">
    <location>
        <begin position="174"/>
        <end position="196"/>
    </location>
</feature>
<gene>
    <name evidence="3" type="ORF">LNL84_05350</name>
</gene>